<gene>
    <name evidence="7" type="ORF">B296_00010686</name>
    <name evidence="8" type="ORF">BHM03_00009294</name>
</gene>
<evidence type="ECO:0000256" key="2">
    <source>
        <dbReference type="ARBA" id="ARBA00010462"/>
    </source>
</evidence>
<feature type="non-terminal residue" evidence="7">
    <location>
        <position position="1"/>
    </location>
</feature>
<dbReference type="GO" id="GO:0003677">
    <property type="term" value="F:DNA binding"/>
    <property type="evidence" value="ECO:0007669"/>
    <property type="project" value="UniProtKB-KW"/>
</dbReference>
<dbReference type="GO" id="GO:0019985">
    <property type="term" value="P:translesion synthesis"/>
    <property type="evidence" value="ECO:0007669"/>
    <property type="project" value="TreeGrafter"/>
</dbReference>
<dbReference type="Proteomes" id="UP000290560">
    <property type="component" value="Unassembled WGS sequence"/>
</dbReference>
<dbReference type="GO" id="GO:0006272">
    <property type="term" value="P:leading strand elongation"/>
    <property type="evidence" value="ECO:0007669"/>
    <property type="project" value="TreeGrafter"/>
</dbReference>
<keyword evidence="4" id="KW-0238">DNA-binding</keyword>
<feature type="domain" description="Proliferating cell nuclear antigen PCNA C-terminal" evidence="6">
    <location>
        <begin position="1"/>
        <end position="97"/>
    </location>
</feature>
<dbReference type="InterPro" id="IPR022649">
    <property type="entry name" value="Pr_cel_nuc_antig_C"/>
</dbReference>
<dbReference type="Proteomes" id="UP000287651">
    <property type="component" value="Unassembled WGS sequence"/>
</dbReference>
<dbReference type="PANTHER" id="PTHR11352">
    <property type="entry name" value="PROLIFERATING CELL NUCLEAR ANTIGEN"/>
    <property type="match status" value="1"/>
</dbReference>
<dbReference type="FunFam" id="3.10.150.10:FF:000006">
    <property type="entry name" value="Proliferating cell nuclear antigen"/>
    <property type="match status" value="1"/>
</dbReference>
<evidence type="ECO:0000313" key="7">
    <source>
        <dbReference type="EMBL" id="RRT75746.1"/>
    </source>
</evidence>
<evidence type="ECO:0000256" key="1">
    <source>
        <dbReference type="ARBA" id="ARBA00004123"/>
    </source>
</evidence>
<dbReference type="NCBIfam" id="TIGR00590">
    <property type="entry name" value="pcna"/>
    <property type="match status" value="1"/>
</dbReference>
<dbReference type="SUPFAM" id="SSF55979">
    <property type="entry name" value="DNA clamp"/>
    <property type="match status" value="1"/>
</dbReference>
<evidence type="ECO:0000313" key="9">
    <source>
        <dbReference type="Proteomes" id="UP000287651"/>
    </source>
</evidence>
<name>A0A427AHS1_ENSVE</name>
<dbReference type="Gene3D" id="3.70.10.10">
    <property type="match status" value="1"/>
</dbReference>
<evidence type="ECO:0000256" key="3">
    <source>
        <dbReference type="ARBA" id="ARBA00022705"/>
    </source>
</evidence>
<dbReference type="Pfam" id="PF02747">
    <property type="entry name" value="PCNA_C"/>
    <property type="match status" value="1"/>
</dbReference>
<proteinExistence type="inferred from homology"/>
<comment type="similarity">
    <text evidence="2">Belongs to the PCNA family.</text>
</comment>
<evidence type="ECO:0000256" key="5">
    <source>
        <dbReference type="ARBA" id="ARBA00023242"/>
    </source>
</evidence>
<protein>
    <recommendedName>
        <fullName evidence="6">Proliferating cell nuclear antigen PCNA C-terminal domain-containing protein</fullName>
    </recommendedName>
</protein>
<dbReference type="AlphaFoldDB" id="A0A427AHS1"/>
<dbReference type="EMBL" id="KV875613">
    <property type="protein sequence ID" value="RZR71989.1"/>
    <property type="molecule type" value="Genomic_DNA"/>
</dbReference>
<dbReference type="InterPro" id="IPR046938">
    <property type="entry name" value="DNA_clamp_sf"/>
</dbReference>
<evidence type="ECO:0000313" key="8">
    <source>
        <dbReference type="EMBL" id="RZR71989.1"/>
    </source>
</evidence>
<dbReference type="CDD" id="cd00577">
    <property type="entry name" value="PCNA"/>
    <property type="match status" value="1"/>
</dbReference>
<dbReference type="PRINTS" id="PR00339">
    <property type="entry name" value="PCNACYCLIN"/>
</dbReference>
<dbReference type="GO" id="GO:0030337">
    <property type="term" value="F:DNA polymerase processivity factor activity"/>
    <property type="evidence" value="ECO:0007669"/>
    <property type="project" value="InterPro"/>
</dbReference>
<reference evidence="7 9" key="1">
    <citation type="journal article" date="2014" name="Agronomy (Basel)">
        <title>A Draft Genome Sequence for Ensete ventricosum, the Drought-Tolerant Tree Against Hunger.</title>
        <authorList>
            <person name="Harrison J."/>
            <person name="Moore K.A."/>
            <person name="Paszkiewicz K."/>
            <person name="Jones T."/>
            <person name="Grant M."/>
            <person name="Ambacheew D."/>
            <person name="Muzemil S."/>
            <person name="Studholme D.J."/>
        </authorList>
    </citation>
    <scope>NUCLEOTIDE SEQUENCE [LARGE SCALE GENOMIC DNA]</scope>
</reference>
<dbReference type="GO" id="GO:0006298">
    <property type="term" value="P:mismatch repair"/>
    <property type="evidence" value="ECO:0007669"/>
    <property type="project" value="TreeGrafter"/>
</dbReference>
<comment type="subcellular location">
    <subcellularLocation>
        <location evidence="1">Nucleus</location>
    </subcellularLocation>
</comment>
<sequence length="105" mass="11568">VVISVTKEGVKFSTKGDIGSANIVCRQNTTVAKPEESTIIEIKDPVSLTFALRYLISFTKATPLSNTVTVSMSSDLPMVVEYKIADMGYIRYYLAPKIDEDEDQA</sequence>
<dbReference type="GO" id="GO:0006275">
    <property type="term" value="P:regulation of DNA replication"/>
    <property type="evidence" value="ECO:0007669"/>
    <property type="project" value="InterPro"/>
</dbReference>
<dbReference type="EMBL" id="AMZH03002390">
    <property type="protein sequence ID" value="RRT75746.1"/>
    <property type="molecule type" value="Genomic_DNA"/>
</dbReference>
<dbReference type="PANTHER" id="PTHR11352:SF0">
    <property type="entry name" value="PROLIFERATING CELL NUCLEAR ANTIGEN"/>
    <property type="match status" value="1"/>
</dbReference>
<dbReference type="GO" id="GO:0043626">
    <property type="term" value="C:PCNA complex"/>
    <property type="evidence" value="ECO:0007669"/>
    <property type="project" value="TreeGrafter"/>
</dbReference>
<organism evidence="7 9">
    <name type="scientific">Ensete ventricosum</name>
    <name type="common">Abyssinian banana</name>
    <name type="synonym">Musa ensete</name>
    <dbReference type="NCBI Taxonomy" id="4639"/>
    <lineage>
        <taxon>Eukaryota</taxon>
        <taxon>Viridiplantae</taxon>
        <taxon>Streptophyta</taxon>
        <taxon>Embryophyta</taxon>
        <taxon>Tracheophyta</taxon>
        <taxon>Spermatophyta</taxon>
        <taxon>Magnoliopsida</taxon>
        <taxon>Liliopsida</taxon>
        <taxon>Zingiberales</taxon>
        <taxon>Musaceae</taxon>
        <taxon>Ensete</taxon>
    </lineage>
</organism>
<keyword evidence="3" id="KW-0235">DNA replication</keyword>
<evidence type="ECO:0000259" key="6">
    <source>
        <dbReference type="Pfam" id="PF02747"/>
    </source>
</evidence>
<accession>A0A427AHS1</accession>
<reference evidence="7" key="3">
    <citation type="submission" date="2018-09" db="EMBL/GenBank/DDBJ databases">
        <authorList>
            <person name="Harrison J."/>
            <person name="Moore K.A."/>
            <person name="Paszkiewicz K."/>
            <person name="Jones T."/>
            <person name="Grant M."/>
            <person name="Ambacheew D."/>
            <person name="Muzemil S."/>
            <person name="Studholme D."/>
        </authorList>
    </citation>
    <scope>NUCLEOTIDE SEQUENCE</scope>
</reference>
<keyword evidence="5" id="KW-0539">Nucleus</keyword>
<reference evidence="8" key="2">
    <citation type="journal article" date="2018" name="Data Brief">
        <title>Genome sequence data from 17 accessions of Ensete ventricosum, a staple food crop for millions in Ethiopia.</title>
        <authorList>
            <person name="Yemataw Z."/>
            <person name="Muzemil S."/>
            <person name="Ambachew D."/>
            <person name="Tripathi L."/>
            <person name="Tesfaye K."/>
            <person name="Chala A."/>
            <person name="Farbos A."/>
            <person name="O'Neill P."/>
            <person name="Moore K."/>
            <person name="Grant M."/>
            <person name="Studholme D.J."/>
        </authorList>
    </citation>
    <scope>NUCLEOTIDE SEQUENCE [LARGE SCALE GENOMIC DNA]</scope>
    <source>
        <tissue evidence="8">Leaf</tissue>
    </source>
</reference>
<dbReference type="InterPro" id="IPR000730">
    <property type="entry name" value="Pr_cel_nuc_antig"/>
</dbReference>
<evidence type="ECO:0000256" key="4">
    <source>
        <dbReference type="ARBA" id="ARBA00023125"/>
    </source>
</evidence>